<dbReference type="SUPFAM" id="SSF53901">
    <property type="entry name" value="Thiolase-like"/>
    <property type="match status" value="2"/>
</dbReference>
<dbReference type="NCBIfam" id="TIGR01930">
    <property type="entry name" value="AcCoA-C-Actrans"/>
    <property type="match status" value="1"/>
</dbReference>
<evidence type="ECO:0000256" key="5">
    <source>
        <dbReference type="ARBA" id="ARBA00024073"/>
    </source>
</evidence>
<name>A6DTH4_9BACT</name>
<dbReference type="AlphaFoldDB" id="A6DTH4"/>
<evidence type="ECO:0000256" key="4">
    <source>
        <dbReference type="ARBA" id="ARBA00023315"/>
    </source>
</evidence>
<dbReference type="PIRSF" id="PIRSF000429">
    <property type="entry name" value="Ac-CoA_Ac_transf"/>
    <property type="match status" value="1"/>
</dbReference>
<dbReference type="Pfam" id="PF02803">
    <property type="entry name" value="Thiolase_C"/>
    <property type="match status" value="1"/>
</dbReference>
<accession>A6DTH4</accession>
<evidence type="ECO:0000256" key="7">
    <source>
        <dbReference type="RuleBase" id="RU003557"/>
    </source>
</evidence>
<feature type="active site" description="Acyl-thioester intermediate" evidence="6">
    <location>
        <position position="91"/>
    </location>
</feature>
<evidence type="ECO:0000313" key="11">
    <source>
        <dbReference type="Proteomes" id="UP000004947"/>
    </source>
</evidence>
<dbReference type="Proteomes" id="UP000004947">
    <property type="component" value="Unassembled WGS sequence"/>
</dbReference>
<keyword evidence="4 7" id="KW-0012">Acyltransferase</keyword>
<dbReference type="InterPro" id="IPR050215">
    <property type="entry name" value="Thiolase-like_sf_Thiolase"/>
</dbReference>
<dbReference type="InterPro" id="IPR020616">
    <property type="entry name" value="Thiolase_N"/>
</dbReference>
<evidence type="ECO:0000256" key="3">
    <source>
        <dbReference type="ARBA" id="ARBA00022679"/>
    </source>
</evidence>
<dbReference type="InterPro" id="IPR020613">
    <property type="entry name" value="Thiolase_CS"/>
</dbReference>
<dbReference type="PROSITE" id="PS00099">
    <property type="entry name" value="THIOLASE_3"/>
    <property type="match status" value="1"/>
</dbReference>
<dbReference type="EMBL" id="ABCK01000037">
    <property type="protein sequence ID" value="EDM25078.1"/>
    <property type="molecule type" value="Genomic_DNA"/>
</dbReference>
<evidence type="ECO:0000256" key="6">
    <source>
        <dbReference type="PIRSR" id="PIRSR000429-1"/>
    </source>
</evidence>
<dbReference type="InterPro" id="IPR020617">
    <property type="entry name" value="Thiolase_C"/>
</dbReference>
<dbReference type="CDD" id="cd00751">
    <property type="entry name" value="thiolase"/>
    <property type="match status" value="1"/>
</dbReference>
<dbReference type="GO" id="GO:0005737">
    <property type="term" value="C:cytoplasm"/>
    <property type="evidence" value="ECO:0007669"/>
    <property type="project" value="UniProtKB-ARBA"/>
</dbReference>
<dbReference type="PANTHER" id="PTHR43853">
    <property type="entry name" value="3-KETOACYL-COA THIOLASE, PEROXISOMAL"/>
    <property type="match status" value="1"/>
</dbReference>
<dbReference type="RefSeq" id="WP_007281123.1">
    <property type="nucleotide sequence ID" value="NZ_ABCK01000037.1"/>
</dbReference>
<feature type="active site" description="Proton acceptor" evidence="6">
    <location>
        <position position="377"/>
    </location>
</feature>
<dbReference type="InterPro" id="IPR016039">
    <property type="entry name" value="Thiolase-like"/>
</dbReference>
<feature type="domain" description="Thiolase N-terminal" evidence="8">
    <location>
        <begin position="4"/>
        <end position="260"/>
    </location>
</feature>
<reference evidence="10 11" key="1">
    <citation type="journal article" date="2010" name="J. Bacteriol.">
        <title>Genome sequence of Lentisphaera araneosa HTCC2155T, the type species of the order Lentisphaerales in the phylum Lentisphaerae.</title>
        <authorList>
            <person name="Thrash J.C."/>
            <person name="Cho J.C."/>
            <person name="Vergin K.L."/>
            <person name="Morris R.M."/>
            <person name="Giovannoni S.J."/>
        </authorList>
    </citation>
    <scope>NUCLEOTIDE SEQUENCE [LARGE SCALE GENOMIC DNA]</scope>
    <source>
        <strain evidence="10 11">HTCC2155</strain>
    </source>
</reference>
<dbReference type="STRING" id="313628.LNTAR_10076"/>
<dbReference type="PANTHER" id="PTHR43853:SF21">
    <property type="entry name" value="STEROID 3-KETOACYL-COA THIOLASE"/>
    <property type="match status" value="1"/>
</dbReference>
<dbReference type="OrthoDB" id="9764892at2"/>
<dbReference type="InterPro" id="IPR020615">
    <property type="entry name" value="Thiolase_acyl_enz_int_AS"/>
</dbReference>
<dbReference type="InterPro" id="IPR020610">
    <property type="entry name" value="Thiolase_AS"/>
</dbReference>
<dbReference type="FunFam" id="3.40.47.10:FF:000010">
    <property type="entry name" value="Acetyl-CoA acetyltransferase (Thiolase)"/>
    <property type="match status" value="1"/>
</dbReference>
<sequence>MNNVYIVSSVRTPVGKANRGSLAHVPPVDYATAAFKGAVNKVDNLHLEDIEDLMLGSATPEAEQGMNMAMQVGQAAGLGNKITGVTINRFCASGLQSIAMAHQAIACGHASVLAAGGCESMSLLTLGGNNFVANPKLNDIFPDAYLNMGNTAEAVAKQYNVSRTSMDKFSLRSHENALKAIEQGYFKEEIIPLDLEVNHYKDGNLHTRKFRFSIDEGPRAGSSIESLAKLPAVFRAGGSVTAASSSQMSDGAAFSVLVNEQTLQERNLTPRAKLIGFAVAPVTARLMGMGPVAAIPKVLKQTGLSLKDIELIELNEAFASQSIAVINELGLNPDIVNVNGGAIALGHPLGCTGAKLTATLLHEMERRSLRYGMVTMCVGGGMGAAGIFENLRI</sequence>
<dbReference type="eggNOG" id="COG0183">
    <property type="taxonomic scope" value="Bacteria"/>
</dbReference>
<evidence type="ECO:0000259" key="9">
    <source>
        <dbReference type="Pfam" id="PF02803"/>
    </source>
</evidence>
<gene>
    <name evidence="10" type="ORF">LNTAR_10076</name>
</gene>
<keyword evidence="11" id="KW-1185">Reference proteome</keyword>
<evidence type="ECO:0000256" key="2">
    <source>
        <dbReference type="ARBA" id="ARBA00010982"/>
    </source>
</evidence>
<dbReference type="Gene3D" id="3.40.47.10">
    <property type="match status" value="1"/>
</dbReference>
<feature type="active site" description="Proton acceptor" evidence="6">
    <location>
        <position position="347"/>
    </location>
</feature>
<dbReference type="GO" id="GO:0006635">
    <property type="term" value="P:fatty acid beta-oxidation"/>
    <property type="evidence" value="ECO:0007669"/>
    <property type="project" value="TreeGrafter"/>
</dbReference>
<comment type="similarity">
    <text evidence="2 7">Belongs to the thiolase-like superfamily. Thiolase family.</text>
</comment>
<evidence type="ECO:0000256" key="1">
    <source>
        <dbReference type="ARBA" id="ARBA00005189"/>
    </source>
</evidence>
<dbReference type="PROSITE" id="PS00098">
    <property type="entry name" value="THIOLASE_1"/>
    <property type="match status" value="1"/>
</dbReference>
<feature type="domain" description="Thiolase C-terminal" evidence="9">
    <location>
        <begin position="269"/>
        <end position="389"/>
    </location>
</feature>
<organism evidence="10 11">
    <name type="scientific">Lentisphaera araneosa HTCC2155</name>
    <dbReference type="NCBI Taxonomy" id="313628"/>
    <lineage>
        <taxon>Bacteria</taxon>
        <taxon>Pseudomonadati</taxon>
        <taxon>Lentisphaerota</taxon>
        <taxon>Lentisphaeria</taxon>
        <taxon>Lentisphaerales</taxon>
        <taxon>Lentisphaeraceae</taxon>
        <taxon>Lentisphaera</taxon>
    </lineage>
</organism>
<evidence type="ECO:0000313" key="10">
    <source>
        <dbReference type="EMBL" id="EDM25078.1"/>
    </source>
</evidence>
<evidence type="ECO:0000259" key="8">
    <source>
        <dbReference type="Pfam" id="PF00108"/>
    </source>
</evidence>
<comment type="caution">
    <text evidence="10">The sequence shown here is derived from an EMBL/GenBank/DDBJ whole genome shotgun (WGS) entry which is preliminary data.</text>
</comment>
<keyword evidence="3 7" id="KW-0808">Transferase</keyword>
<proteinExistence type="inferred from homology"/>
<protein>
    <recommendedName>
        <fullName evidence="5">acetyl-CoA C-acyltransferase</fullName>
        <ecNumber evidence="5">2.3.1.16</ecNumber>
    </recommendedName>
</protein>
<dbReference type="GO" id="GO:0003988">
    <property type="term" value="F:acetyl-CoA C-acyltransferase activity"/>
    <property type="evidence" value="ECO:0007669"/>
    <property type="project" value="UniProtKB-EC"/>
</dbReference>
<dbReference type="PROSITE" id="PS00737">
    <property type="entry name" value="THIOLASE_2"/>
    <property type="match status" value="1"/>
</dbReference>
<dbReference type="GO" id="GO:0010124">
    <property type="term" value="P:phenylacetate catabolic process"/>
    <property type="evidence" value="ECO:0007669"/>
    <property type="project" value="TreeGrafter"/>
</dbReference>
<dbReference type="EC" id="2.3.1.16" evidence="5"/>
<comment type="pathway">
    <text evidence="1">Lipid metabolism.</text>
</comment>
<dbReference type="Pfam" id="PF00108">
    <property type="entry name" value="Thiolase_N"/>
    <property type="match status" value="1"/>
</dbReference>
<dbReference type="InterPro" id="IPR002155">
    <property type="entry name" value="Thiolase"/>
</dbReference>